<gene>
    <name evidence="2" type="ORF">BCV72DRAFT_136709</name>
</gene>
<sequence>MGKIVFNEDEEIVVPEPVAKKPEQIEEQISDDDEAPEAISTSTAKQTSLFKANLEKEAAAKLAAKEKEKRRKRDQLLKEQSKQKKKVEKKEEEEEEESEEENEPELLPEDLLAQAIAEEKEESKKRNHITAEDFERMIAEEEERERAKKRRTVARRVGEYTVKVLNQRPKAEKKNKNLINLKKTKLHRKAVPRKDAVQNISSGRDGAALVFRRK</sequence>
<dbReference type="AlphaFoldDB" id="A0A1X0RFV3"/>
<reference evidence="2" key="1">
    <citation type="journal article" date="2016" name="Proc. Natl. Acad. Sci. U.S.A.">
        <title>Lipid metabolic changes in an early divergent fungus govern the establishment of a mutualistic symbiosis with endobacteria.</title>
        <authorList>
            <person name="Lastovetsky O.A."/>
            <person name="Gaspar M.L."/>
            <person name="Mondo S.J."/>
            <person name="LaButti K.M."/>
            <person name="Sandor L."/>
            <person name="Grigoriev I.V."/>
            <person name="Henry S.A."/>
            <person name="Pawlowska T.E."/>
        </authorList>
    </citation>
    <scope>NUCLEOTIDE SEQUENCE [LARGE SCALE GENOMIC DNA]</scope>
    <source>
        <strain evidence="2">ATCC 52814</strain>
    </source>
</reference>
<feature type="region of interest" description="Disordered" evidence="1">
    <location>
        <begin position="62"/>
        <end position="111"/>
    </location>
</feature>
<name>A0A1X0RFV3_RHIZD</name>
<protein>
    <submittedName>
        <fullName evidence="2">Uncharacterized protein</fullName>
    </submittedName>
</protein>
<feature type="compositionally biased region" description="Acidic residues" evidence="1">
    <location>
        <begin position="25"/>
        <end position="36"/>
    </location>
</feature>
<organism evidence="2">
    <name type="scientific">Rhizopus microsporus var. microsporus</name>
    <dbReference type="NCBI Taxonomy" id="86635"/>
    <lineage>
        <taxon>Eukaryota</taxon>
        <taxon>Fungi</taxon>
        <taxon>Fungi incertae sedis</taxon>
        <taxon>Mucoromycota</taxon>
        <taxon>Mucoromycotina</taxon>
        <taxon>Mucoromycetes</taxon>
        <taxon>Mucorales</taxon>
        <taxon>Mucorineae</taxon>
        <taxon>Rhizopodaceae</taxon>
        <taxon>Rhizopus</taxon>
    </lineage>
</organism>
<feature type="compositionally biased region" description="Acidic residues" evidence="1">
    <location>
        <begin position="91"/>
        <end position="108"/>
    </location>
</feature>
<feature type="region of interest" description="Disordered" evidence="1">
    <location>
        <begin position="1"/>
        <end position="46"/>
    </location>
</feature>
<accession>A0A1X0RFV3</accession>
<dbReference type="VEuPathDB" id="FungiDB:BCV72DRAFT_136709"/>
<dbReference type="Proteomes" id="UP000242414">
    <property type="component" value="Unassembled WGS sequence"/>
</dbReference>
<proteinExistence type="predicted"/>
<evidence type="ECO:0000313" key="2">
    <source>
        <dbReference type="EMBL" id="ORE10880.1"/>
    </source>
</evidence>
<dbReference type="EMBL" id="KV921861">
    <property type="protein sequence ID" value="ORE10880.1"/>
    <property type="molecule type" value="Genomic_DNA"/>
</dbReference>
<evidence type="ECO:0000256" key="1">
    <source>
        <dbReference type="SAM" id="MobiDB-lite"/>
    </source>
</evidence>